<dbReference type="SUPFAM" id="SSF50475">
    <property type="entry name" value="FMN-binding split barrel"/>
    <property type="match status" value="1"/>
</dbReference>
<dbReference type="InterPro" id="IPR050268">
    <property type="entry name" value="NADH-dep_flavin_reductase"/>
</dbReference>
<reference evidence="3 4" key="1">
    <citation type="submission" date="2016-10" db="EMBL/GenBank/DDBJ databases">
        <authorList>
            <person name="de Groot N.N."/>
        </authorList>
    </citation>
    <scope>NUCLEOTIDE SEQUENCE [LARGE SCALE GENOMIC DNA]</scope>
    <source>
        <strain evidence="3 4">IPL20</strain>
    </source>
</reference>
<feature type="domain" description="Flavin reductase like" evidence="2">
    <location>
        <begin position="33"/>
        <end position="178"/>
    </location>
</feature>
<evidence type="ECO:0000313" key="4">
    <source>
        <dbReference type="Proteomes" id="UP000199074"/>
    </source>
</evidence>
<dbReference type="RefSeq" id="WP_244542850.1">
    <property type="nucleotide sequence ID" value="NZ_FPCK01000002.1"/>
</dbReference>
<proteinExistence type="predicted"/>
<organism evidence="3 4">
    <name type="scientific">Devosia crocina</name>
    <dbReference type="NCBI Taxonomy" id="429728"/>
    <lineage>
        <taxon>Bacteria</taxon>
        <taxon>Pseudomonadati</taxon>
        <taxon>Pseudomonadota</taxon>
        <taxon>Alphaproteobacteria</taxon>
        <taxon>Hyphomicrobiales</taxon>
        <taxon>Devosiaceae</taxon>
        <taxon>Devosia</taxon>
    </lineage>
</organism>
<evidence type="ECO:0000256" key="1">
    <source>
        <dbReference type="ARBA" id="ARBA00023002"/>
    </source>
</evidence>
<dbReference type="EMBL" id="FPCK01000002">
    <property type="protein sequence ID" value="SFV35610.1"/>
    <property type="molecule type" value="Genomic_DNA"/>
</dbReference>
<dbReference type="STRING" id="429728.SAMN05216456_2189"/>
<dbReference type="InterPro" id="IPR012349">
    <property type="entry name" value="Split_barrel_FMN-bd"/>
</dbReference>
<dbReference type="Proteomes" id="UP000199074">
    <property type="component" value="Unassembled WGS sequence"/>
</dbReference>
<evidence type="ECO:0000313" key="3">
    <source>
        <dbReference type="EMBL" id="SFV35610.1"/>
    </source>
</evidence>
<sequence>MDTMMADFDLPDSMHLRPTRRPVVNTADFRSAMSSMASSVCVVTARRGDEQVGRTVTAVLSLSANPPSVLVSIDMMSRLADIIAKTGGFSLAVLADGQSDIADAFAGKVPADLRFALGEWSEWPSHHPKLSGAVSVLDCEVIGSIETGSHVLFAGAIVDTESEDNREPLLWQRHGYHGLSDID</sequence>
<accession>A0A1I7NLY5</accession>
<gene>
    <name evidence="3" type="ORF">SAMN05216456_2189</name>
</gene>
<dbReference type="GO" id="GO:0010181">
    <property type="term" value="F:FMN binding"/>
    <property type="evidence" value="ECO:0007669"/>
    <property type="project" value="InterPro"/>
</dbReference>
<dbReference type="AlphaFoldDB" id="A0A1I7NLY5"/>
<dbReference type="Pfam" id="PF01613">
    <property type="entry name" value="Flavin_Reduct"/>
    <property type="match status" value="1"/>
</dbReference>
<protein>
    <submittedName>
        <fullName evidence="3">NADH-FMN oxidoreductase RutF, flavin reductase (DIM6/NTAB) family</fullName>
    </submittedName>
</protein>
<dbReference type="InterPro" id="IPR002563">
    <property type="entry name" value="Flavin_Rdtase-like_dom"/>
</dbReference>
<evidence type="ECO:0000259" key="2">
    <source>
        <dbReference type="SMART" id="SM00903"/>
    </source>
</evidence>
<keyword evidence="4" id="KW-1185">Reference proteome</keyword>
<dbReference type="PANTHER" id="PTHR30466:SF1">
    <property type="entry name" value="FMN REDUCTASE (NADH) RUTF"/>
    <property type="match status" value="1"/>
</dbReference>
<keyword evidence="1" id="KW-0560">Oxidoreductase</keyword>
<dbReference type="Gene3D" id="2.30.110.10">
    <property type="entry name" value="Electron Transport, Fmn-binding Protein, Chain A"/>
    <property type="match status" value="1"/>
</dbReference>
<dbReference type="PANTHER" id="PTHR30466">
    <property type="entry name" value="FLAVIN REDUCTASE"/>
    <property type="match status" value="1"/>
</dbReference>
<dbReference type="GO" id="GO:0042602">
    <property type="term" value="F:riboflavin reductase (NADPH) activity"/>
    <property type="evidence" value="ECO:0007669"/>
    <property type="project" value="TreeGrafter"/>
</dbReference>
<name>A0A1I7NLY5_9HYPH</name>
<dbReference type="SMART" id="SM00903">
    <property type="entry name" value="Flavin_Reduct"/>
    <property type="match status" value="1"/>
</dbReference>